<protein>
    <submittedName>
        <fullName evidence="1">Uncharacterized protein</fullName>
    </submittedName>
</protein>
<sequence length="74" mass="8836">MKQHKERYGKAVMQILGKAFGRRYYNHDRINLNLKKPGSVTYRTRLLIDCQRQILNLFKDWDNSYLLYVSDGLA</sequence>
<name>A0A3N4N0I2_9NEIS</name>
<keyword evidence="2" id="KW-1185">Reference proteome</keyword>
<dbReference type="KEGG" id="nwx:CGZ65_07900"/>
<gene>
    <name evidence="1" type="ORF">EGK74_02980</name>
</gene>
<comment type="caution">
    <text evidence="1">The sequence shown here is derived from an EMBL/GenBank/DDBJ whole genome shotgun (WGS) entry which is preliminary data.</text>
</comment>
<organism evidence="1 2">
    <name type="scientific">Neisseria weixii</name>
    <dbReference type="NCBI Taxonomy" id="1853276"/>
    <lineage>
        <taxon>Bacteria</taxon>
        <taxon>Pseudomonadati</taxon>
        <taxon>Pseudomonadota</taxon>
        <taxon>Betaproteobacteria</taxon>
        <taxon>Neisseriales</taxon>
        <taxon>Neisseriaceae</taxon>
        <taxon>Neisseria</taxon>
    </lineage>
</organism>
<evidence type="ECO:0000313" key="2">
    <source>
        <dbReference type="Proteomes" id="UP000272412"/>
    </source>
</evidence>
<dbReference type="EMBL" id="RPFL01000005">
    <property type="protein sequence ID" value="RPD89762.1"/>
    <property type="molecule type" value="Genomic_DNA"/>
</dbReference>
<proteinExistence type="predicted"/>
<dbReference type="AlphaFoldDB" id="A0A3N4N0I2"/>
<dbReference type="Proteomes" id="UP000272412">
    <property type="component" value="Unassembled WGS sequence"/>
</dbReference>
<reference evidence="1 2" key="1">
    <citation type="submission" date="2018-11" db="EMBL/GenBank/DDBJ databases">
        <title>Neisseria weixii sp. nov. isolated from the rectal contents of plateau pika (Ochotona cruzoniae).</title>
        <authorList>
            <person name="Zhang G."/>
        </authorList>
    </citation>
    <scope>NUCLEOTIDE SEQUENCE [LARGE SCALE GENOMIC DNA]</scope>
    <source>
        <strain evidence="1 2">10009</strain>
    </source>
</reference>
<evidence type="ECO:0000313" key="1">
    <source>
        <dbReference type="EMBL" id="RPD89762.1"/>
    </source>
</evidence>
<accession>A0A3N4N0I2</accession>